<sequence>MAGDDGVPPPPPSKIEIHNPFYLGAHDRPGDFITPIRLKLDNFDSWSHAVKVALSSRRKFGFLDGTIVDAVSPATKEDWIVVHCMLVSWLMNTIDPEVKSMLSNYDNAKRLWDDLHERFCVVNGPRIHQLKSQINKCEQTKTMSVAIYYGKLKVLWDDLANLQPLINCNCGKCSCNVGKQHEKRREDDMLQQFLLGLYSEYYAQIRSNILAQDPLPSLNKAYQQVSQEEFVRGLARVQDDPSSAVGFAVRATTGQGRGSNDKHVTNKPVCSHCKKPGHLVADCYALQVCTHCKKRGHNVSRCYELNGYPEGYTPGDRGNKPTTTSHGRGVARANATAGSSPSPPLPPSNSSKSTTPSSSHGQVFSDEQWKAIDQMKALIGTGVRRDGLYYFSKPEVVSAVEATSDVELWHRRMGHPSEKVVKLLPPSNADYVGEIHEDFADLGVCDEDCGVEMHSCDQGGEGTSRNHGNHRNQPAASAQQPHPTQTVTQPNAGSNEQQLEDLQQSTENMGRGFRTKYPSVKLRDHVTHTVFASSPSLPASVSDHPSAGLLGAKPSGFPIEQNHKLGLASGDLLEDPESYRRLVGRLIYLAVTRPDLAYSVHILSQFMQEPRTEHWEAALRVVRYLKGTPGQGILLSADCDLTLQGWCDSDWAACPLTRRSLTGWLVFLGKSPVSWKTKKQHTVSRSSAEAEYRSMATITCELKWLKGLLLSLGVHHPKAIKIKQFAINFFIERPKSMVTNKVVNKKKFSVSHKGFPPENTSSPAPESGNLTVKVMDPSSRNGKCDLYVGDWVADTSGPFYTNQTCYSIEAHQNCMRNGRPDTGYLYWRWKPRDCELPKFNPKRFFDMTRHKSLAFIGDSIMRNHVQSLLCILSQEEKGVEVYHDEQYKSRRWYFPIHDLTLSVVWSPFLVNATIFEDDNGVSTDIIKLHLDKLDDVWTQQFDNFDYVVIAGGKWYLKTAVYYEKSKIVGCHNCKGKNITEVGFEYAYRKALNSTLKHITRSKHKTFTFFRTTTPDHFEKGEWNTGGYCNRTEPFKKGEIDMRDVDEAMRKIELDEFERALRISSEVGLTVKLFDTSFLSLLRADGHPGVYRQYQPFSGGNRLDKVQNDCLHWCLPGPIDSWNDLMMETLISS</sequence>
<dbReference type="Pfam" id="PF13976">
    <property type="entry name" value="gag_pre-integrs"/>
    <property type="match status" value="1"/>
</dbReference>
<feature type="compositionally biased region" description="Polar residues" evidence="7">
    <location>
        <begin position="463"/>
        <end position="478"/>
    </location>
</feature>
<evidence type="ECO:0000256" key="3">
    <source>
        <dbReference type="ARBA" id="ARBA00022692"/>
    </source>
</evidence>
<dbReference type="Pfam" id="PF14416">
    <property type="entry name" value="PMR5N"/>
    <property type="match status" value="1"/>
</dbReference>
<feature type="region of interest" description="Disordered" evidence="7">
    <location>
        <begin position="456"/>
        <end position="500"/>
    </location>
</feature>
<comment type="subcellular location">
    <subcellularLocation>
        <location evidence="1">Membrane</location>
        <topology evidence="1">Single-pass membrane protein</topology>
    </subcellularLocation>
</comment>
<dbReference type="Pfam" id="PF14244">
    <property type="entry name" value="Retrotran_gag_3"/>
    <property type="match status" value="1"/>
</dbReference>
<dbReference type="InterPro" id="IPR005162">
    <property type="entry name" value="Retrotrans_gag_dom"/>
</dbReference>
<keyword evidence="4" id="KW-0735">Signal-anchor</keyword>
<comment type="similarity">
    <text evidence="2">Belongs to the PC-esterase family. TBL subfamily.</text>
</comment>
<keyword evidence="5" id="KW-1133">Transmembrane helix</keyword>
<dbReference type="GO" id="GO:0005794">
    <property type="term" value="C:Golgi apparatus"/>
    <property type="evidence" value="ECO:0000318"/>
    <property type="project" value="GO_Central"/>
</dbReference>
<feature type="compositionally biased region" description="Low complexity" evidence="7">
    <location>
        <begin position="479"/>
        <end position="490"/>
    </location>
</feature>
<name>A0A3Q7IBW4_SOLLC</name>
<evidence type="ECO:0000313" key="10">
    <source>
        <dbReference type="Proteomes" id="UP000004994"/>
    </source>
</evidence>
<dbReference type="InterPro" id="IPR029472">
    <property type="entry name" value="Copia-like_N"/>
</dbReference>
<dbReference type="GO" id="GO:0003676">
    <property type="term" value="F:nucleic acid binding"/>
    <property type="evidence" value="ECO:0007669"/>
    <property type="project" value="InterPro"/>
</dbReference>
<keyword evidence="6" id="KW-0472">Membrane</keyword>
<dbReference type="InterPro" id="IPR029962">
    <property type="entry name" value="TBL"/>
</dbReference>
<dbReference type="PaxDb" id="4081-Solyc10g009590.2.1"/>
<evidence type="ECO:0000313" key="9">
    <source>
        <dbReference type="EnsemblPlants" id="Solyc10g009590.3.1"/>
    </source>
</evidence>
<dbReference type="Gramene" id="Solyc10g009590.3.1">
    <property type="protein sequence ID" value="Solyc10g009590.3.1"/>
    <property type="gene ID" value="Solyc10g009590.3"/>
</dbReference>
<dbReference type="GO" id="GO:0016020">
    <property type="term" value="C:membrane"/>
    <property type="evidence" value="ECO:0007669"/>
    <property type="project" value="UniProtKB-SubCell"/>
</dbReference>
<dbReference type="PANTHER" id="PTHR32285:SF183">
    <property type="entry name" value="CCHC-TYPE DOMAIN-CONTAINING PROTEIN"/>
    <property type="match status" value="1"/>
</dbReference>
<dbReference type="GO" id="GO:0016413">
    <property type="term" value="F:O-acetyltransferase activity"/>
    <property type="evidence" value="ECO:0000318"/>
    <property type="project" value="GO_Central"/>
</dbReference>
<accession>A0A3Q7IBW4</accession>
<dbReference type="AlphaFoldDB" id="A0A3Q7IBW4"/>
<dbReference type="SUPFAM" id="SSF56672">
    <property type="entry name" value="DNA/RNA polymerases"/>
    <property type="match status" value="1"/>
</dbReference>
<protein>
    <recommendedName>
        <fullName evidence="8">CCHC-type domain-containing protein</fullName>
    </recommendedName>
</protein>
<dbReference type="SUPFAM" id="SSF57756">
    <property type="entry name" value="Retrovirus zinc finger-like domains"/>
    <property type="match status" value="1"/>
</dbReference>
<dbReference type="InterPro" id="IPR026057">
    <property type="entry name" value="TBL_C"/>
</dbReference>
<evidence type="ECO:0000256" key="1">
    <source>
        <dbReference type="ARBA" id="ARBA00004167"/>
    </source>
</evidence>
<evidence type="ECO:0000256" key="4">
    <source>
        <dbReference type="ARBA" id="ARBA00022968"/>
    </source>
</evidence>
<dbReference type="PANTHER" id="PTHR32285">
    <property type="entry name" value="PROTEIN TRICHOME BIREFRINGENCE-LIKE 9-RELATED"/>
    <property type="match status" value="1"/>
</dbReference>
<evidence type="ECO:0000256" key="2">
    <source>
        <dbReference type="ARBA" id="ARBA00007727"/>
    </source>
</evidence>
<dbReference type="SMART" id="SM00343">
    <property type="entry name" value="ZnF_C2HC"/>
    <property type="match status" value="2"/>
</dbReference>
<dbReference type="InterPro" id="IPR001878">
    <property type="entry name" value="Znf_CCHC"/>
</dbReference>
<dbReference type="GO" id="GO:0008270">
    <property type="term" value="F:zinc ion binding"/>
    <property type="evidence" value="ECO:0007669"/>
    <property type="project" value="InterPro"/>
</dbReference>
<evidence type="ECO:0000256" key="7">
    <source>
        <dbReference type="SAM" id="MobiDB-lite"/>
    </source>
</evidence>
<dbReference type="Pfam" id="PF03732">
    <property type="entry name" value="Retrotrans_gag"/>
    <property type="match status" value="1"/>
</dbReference>
<dbReference type="InParanoid" id="A0A3Q7IBW4"/>
<feature type="compositionally biased region" description="Polar residues" evidence="7">
    <location>
        <begin position="491"/>
        <end position="500"/>
    </location>
</feature>
<dbReference type="STRING" id="4081.A0A3Q7IBW4"/>
<dbReference type="Pfam" id="PF13839">
    <property type="entry name" value="PC-Esterase"/>
    <property type="match status" value="1"/>
</dbReference>
<dbReference type="InterPro" id="IPR025724">
    <property type="entry name" value="GAG-pre-integrase_dom"/>
</dbReference>
<proteinExistence type="inferred from homology"/>
<evidence type="ECO:0000256" key="5">
    <source>
        <dbReference type="ARBA" id="ARBA00022989"/>
    </source>
</evidence>
<dbReference type="InterPro" id="IPR025846">
    <property type="entry name" value="TBL_N"/>
</dbReference>
<feature type="domain" description="CCHC-type" evidence="8">
    <location>
        <begin position="269"/>
        <end position="285"/>
    </location>
</feature>
<evidence type="ECO:0000259" key="8">
    <source>
        <dbReference type="SMART" id="SM00343"/>
    </source>
</evidence>
<keyword evidence="10" id="KW-1185">Reference proteome</keyword>
<feature type="compositionally biased region" description="Low complexity" evidence="7">
    <location>
        <begin position="348"/>
        <end position="359"/>
    </location>
</feature>
<dbReference type="InterPro" id="IPR036875">
    <property type="entry name" value="Znf_CCHC_sf"/>
</dbReference>
<evidence type="ECO:0000256" key="6">
    <source>
        <dbReference type="ARBA" id="ARBA00023136"/>
    </source>
</evidence>
<dbReference type="EnsemblPlants" id="Solyc10g009590.3.1">
    <property type="protein sequence ID" value="Solyc10g009590.3.1"/>
    <property type="gene ID" value="Solyc10g009590.3"/>
</dbReference>
<organism evidence="9">
    <name type="scientific">Solanum lycopersicum</name>
    <name type="common">Tomato</name>
    <name type="synonym">Lycopersicon esculentum</name>
    <dbReference type="NCBI Taxonomy" id="4081"/>
    <lineage>
        <taxon>Eukaryota</taxon>
        <taxon>Viridiplantae</taxon>
        <taxon>Streptophyta</taxon>
        <taxon>Embryophyta</taxon>
        <taxon>Tracheophyta</taxon>
        <taxon>Spermatophyta</taxon>
        <taxon>Magnoliopsida</taxon>
        <taxon>eudicotyledons</taxon>
        <taxon>Gunneridae</taxon>
        <taxon>Pentapetalae</taxon>
        <taxon>asterids</taxon>
        <taxon>lamiids</taxon>
        <taxon>Solanales</taxon>
        <taxon>Solanaceae</taxon>
        <taxon>Solanoideae</taxon>
        <taxon>Solaneae</taxon>
        <taxon>Solanum</taxon>
        <taxon>Solanum subgen. Lycopersicon</taxon>
    </lineage>
</organism>
<feature type="domain" description="CCHC-type" evidence="8">
    <location>
        <begin position="288"/>
        <end position="304"/>
    </location>
</feature>
<dbReference type="Gene3D" id="4.10.60.10">
    <property type="entry name" value="Zinc finger, CCHC-type"/>
    <property type="match status" value="1"/>
</dbReference>
<keyword evidence="3" id="KW-0812">Transmembrane</keyword>
<reference evidence="9" key="1">
    <citation type="journal article" date="2012" name="Nature">
        <title>The tomato genome sequence provides insights into fleshy fruit evolution.</title>
        <authorList>
            <consortium name="Tomato Genome Consortium"/>
        </authorList>
    </citation>
    <scope>NUCLEOTIDE SEQUENCE [LARGE SCALE GENOMIC DNA]</scope>
    <source>
        <strain evidence="9">cv. Heinz 1706</strain>
    </source>
</reference>
<reference evidence="9" key="2">
    <citation type="submission" date="2019-01" db="UniProtKB">
        <authorList>
            <consortium name="EnsemblPlants"/>
        </authorList>
    </citation>
    <scope>IDENTIFICATION</scope>
    <source>
        <strain evidence="9">cv. Heinz 1706</strain>
    </source>
</reference>
<dbReference type="CDD" id="cd09272">
    <property type="entry name" value="RNase_HI_RT_Ty1"/>
    <property type="match status" value="1"/>
</dbReference>
<dbReference type="Proteomes" id="UP000004994">
    <property type="component" value="Chromosome 10"/>
</dbReference>
<dbReference type="InterPro" id="IPR043502">
    <property type="entry name" value="DNA/RNA_pol_sf"/>
</dbReference>
<feature type="region of interest" description="Disordered" evidence="7">
    <location>
        <begin position="310"/>
        <end position="363"/>
    </location>
</feature>